<dbReference type="GO" id="GO:0009117">
    <property type="term" value="P:nucleotide metabolic process"/>
    <property type="evidence" value="ECO:0007669"/>
    <property type="project" value="UniProtKB-KW"/>
</dbReference>
<comment type="cofactor">
    <cofactor evidence="9">
        <name>a divalent metal cation</name>
        <dbReference type="ChEBI" id="CHEBI:60240"/>
    </cofactor>
</comment>
<evidence type="ECO:0000256" key="8">
    <source>
        <dbReference type="ARBA" id="ARBA00068163"/>
    </source>
</evidence>
<comment type="caution">
    <text evidence="10">The sequence shown here is derived from an EMBL/GenBank/DDBJ whole genome shotgun (WGS) entry which is preliminary data.</text>
</comment>
<evidence type="ECO:0000256" key="6">
    <source>
        <dbReference type="ARBA" id="ARBA00053369"/>
    </source>
</evidence>
<keyword evidence="11" id="KW-1185">Reference proteome</keyword>
<evidence type="ECO:0000256" key="2">
    <source>
        <dbReference type="ARBA" id="ARBA00022490"/>
    </source>
</evidence>
<proteinExistence type="inferred from homology"/>
<sequence length="194" mass="20970">MPQTLILASTSPYRRELLARLGLPFQVANPQTDETPLPAEPPEAMALRLSEAKARAVADSFPDALIIGSDQVATVDGKIYGKPGTHERAVDQLRNLSGKTVNFFTGLCLYNARTGQAEVRGIPTLVSFRHLSDSEIENYLRREPAYNCAGSAKSEGLGIALLSKMQGEDPNALVGLPLIALCDLLRNQGLEILQ</sequence>
<evidence type="ECO:0000313" key="11">
    <source>
        <dbReference type="Proteomes" id="UP000070186"/>
    </source>
</evidence>
<evidence type="ECO:0000256" key="1">
    <source>
        <dbReference type="ARBA" id="ARBA00004496"/>
    </source>
</evidence>
<accession>A0A133XH00</accession>
<dbReference type="RefSeq" id="WP_066883621.1">
    <property type="nucleotide sequence ID" value="NZ_LODL01000021.1"/>
</dbReference>
<dbReference type="STRING" id="281362.AT959_12670"/>
<dbReference type="PANTHER" id="PTHR43213:SF10">
    <property type="entry name" value="7-METHYL-GTP PYROPHOSPHATASE"/>
    <property type="match status" value="1"/>
</dbReference>
<dbReference type="Gene3D" id="3.90.950.10">
    <property type="match status" value="1"/>
</dbReference>
<dbReference type="CDD" id="cd00555">
    <property type="entry name" value="Maf"/>
    <property type="match status" value="1"/>
</dbReference>
<keyword evidence="2 9" id="KW-0963">Cytoplasm</keyword>
<comment type="subcellular location">
    <subcellularLocation>
        <location evidence="1 9">Cytoplasm</location>
    </subcellularLocation>
</comment>
<dbReference type="NCBIfam" id="TIGR00172">
    <property type="entry name" value="maf"/>
    <property type="match status" value="1"/>
</dbReference>
<dbReference type="InterPro" id="IPR029001">
    <property type="entry name" value="ITPase-like_fam"/>
</dbReference>
<comment type="caution">
    <text evidence="9">Lacks conserved residue(s) required for the propagation of feature annotation.</text>
</comment>
<protein>
    <recommendedName>
        <fullName evidence="8 9">7-methyl-GTP pyrophosphatase</fullName>
        <shortName evidence="9">m(7)GTP pyrophosphatase</shortName>
        <ecNumber evidence="9">3.6.1.-</ecNumber>
    </recommendedName>
</protein>
<comment type="function">
    <text evidence="6 9">Nucleoside triphosphate pyrophosphatase that hydrolyzes 7-methyl-GTP (m(7)GTP). May have a dual role in cell division arrest and in preventing the incorporation of modified nucleotides into cellular nucleic acids.</text>
</comment>
<evidence type="ECO:0000256" key="5">
    <source>
        <dbReference type="ARBA" id="ARBA00050213"/>
    </source>
</evidence>
<evidence type="ECO:0000313" key="10">
    <source>
        <dbReference type="EMBL" id="KXB30211.1"/>
    </source>
</evidence>
<dbReference type="FunFam" id="3.90.950.10:FF:000005">
    <property type="entry name" value="7-methyl-GTP pyrophosphatase"/>
    <property type="match status" value="1"/>
</dbReference>
<comment type="catalytic activity">
    <reaction evidence="5 9">
        <text>N(7)-methyl-GTP + H2O = N(7)-methyl-GMP + diphosphate + H(+)</text>
        <dbReference type="Rhea" id="RHEA:58744"/>
        <dbReference type="ChEBI" id="CHEBI:15377"/>
        <dbReference type="ChEBI" id="CHEBI:15378"/>
        <dbReference type="ChEBI" id="CHEBI:33019"/>
        <dbReference type="ChEBI" id="CHEBI:58285"/>
        <dbReference type="ChEBI" id="CHEBI:87133"/>
    </reaction>
</comment>
<dbReference type="GO" id="GO:0005737">
    <property type="term" value="C:cytoplasm"/>
    <property type="evidence" value="ECO:0007669"/>
    <property type="project" value="UniProtKB-SubCell"/>
</dbReference>
<comment type="similarity">
    <text evidence="7 9">Belongs to the Maf family. YceF subfamily.</text>
</comment>
<evidence type="ECO:0000256" key="7">
    <source>
        <dbReference type="ARBA" id="ARBA00060749"/>
    </source>
</evidence>
<dbReference type="EMBL" id="LODL01000021">
    <property type="protein sequence ID" value="KXB30211.1"/>
    <property type="molecule type" value="Genomic_DNA"/>
</dbReference>
<feature type="site" description="Important for substrate specificity" evidence="9">
    <location>
        <position position="71"/>
    </location>
</feature>
<dbReference type="GO" id="GO:0047429">
    <property type="term" value="F:nucleoside triphosphate diphosphatase activity"/>
    <property type="evidence" value="ECO:0007669"/>
    <property type="project" value="InterPro"/>
</dbReference>
<dbReference type="InterPro" id="IPR003697">
    <property type="entry name" value="Maf-like"/>
</dbReference>
<feature type="site" description="Important for substrate specificity" evidence="9">
    <location>
        <position position="13"/>
    </location>
</feature>
<dbReference type="PIRSF" id="PIRSF006305">
    <property type="entry name" value="Maf"/>
    <property type="match status" value="1"/>
</dbReference>
<dbReference type="HAMAP" id="MF_00528">
    <property type="entry name" value="Maf"/>
    <property type="match status" value="1"/>
</dbReference>
<organism evidence="10 11">
    <name type="scientific">Dechloromonas denitrificans</name>
    <dbReference type="NCBI Taxonomy" id="281362"/>
    <lineage>
        <taxon>Bacteria</taxon>
        <taxon>Pseudomonadati</taxon>
        <taxon>Pseudomonadota</taxon>
        <taxon>Betaproteobacteria</taxon>
        <taxon>Rhodocyclales</taxon>
        <taxon>Azonexaceae</taxon>
        <taxon>Dechloromonas</taxon>
    </lineage>
</organism>
<dbReference type="AlphaFoldDB" id="A0A133XH00"/>
<evidence type="ECO:0000256" key="9">
    <source>
        <dbReference type="HAMAP-Rule" id="MF_00528"/>
    </source>
</evidence>
<name>A0A133XH00_9RHOO</name>
<feature type="site" description="Important for substrate specificity" evidence="9">
    <location>
        <position position="155"/>
    </location>
</feature>
<dbReference type="EC" id="3.6.1.-" evidence="9"/>
<evidence type="ECO:0000256" key="3">
    <source>
        <dbReference type="ARBA" id="ARBA00022801"/>
    </source>
</evidence>
<gene>
    <name evidence="10" type="ORF">AT959_12670</name>
</gene>
<evidence type="ECO:0000256" key="4">
    <source>
        <dbReference type="ARBA" id="ARBA00023080"/>
    </source>
</evidence>
<keyword evidence="3 9" id="KW-0378">Hydrolase</keyword>
<dbReference type="SUPFAM" id="SSF52972">
    <property type="entry name" value="ITPase-like"/>
    <property type="match status" value="1"/>
</dbReference>
<reference evidence="10 11" key="1">
    <citation type="submission" date="2015-12" db="EMBL/GenBank/DDBJ databases">
        <title>Nitrous oxide reduction kinetics distinguish bacteria harboring typical versus atypical NosZ.</title>
        <authorList>
            <person name="Yoon S."/>
            <person name="Nissen S."/>
            <person name="Park D."/>
            <person name="Sanford R.A."/>
            <person name="Loeffler F.E."/>
        </authorList>
    </citation>
    <scope>NUCLEOTIDE SEQUENCE [LARGE SCALE GENOMIC DNA]</scope>
    <source>
        <strain evidence="10 11">ATCC BAA-841</strain>
    </source>
</reference>
<dbReference type="PANTHER" id="PTHR43213">
    <property type="entry name" value="BIFUNCTIONAL DTTP/UTP PYROPHOSPHATASE/METHYLTRANSFERASE PROTEIN-RELATED"/>
    <property type="match status" value="1"/>
</dbReference>
<feature type="active site" description="Proton acceptor" evidence="9">
    <location>
        <position position="70"/>
    </location>
</feature>
<keyword evidence="4 9" id="KW-0546">Nucleotide metabolism</keyword>
<dbReference type="Proteomes" id="UP000070186">
    <property type="component" value="Unassembled WGS sequence"/>
</dbReference>
<dbReference type="Pfam" id="PF02545">
    <property type="entry name" value="Maf"/>
    <property type="match status" value="1"/>
</dbReference>